<dbReference type="Gramene" id="ESR42411">
    <property type="protein sequence ID" value="ESR42411"/>
    <property type="gene ID" value="CICLE_v10013729mg"/>
</dbReference>
<evidence type="ECO:0000313" key="4">
    <source>
        <dbReference type="EMBL" id="ESR42411.1"/>
    </source>
</evidence>
<dbReference type="InParanoid" id="V4SYW9"/>
<feature type="transmembrane region" description="Helical" evidence="2">
    <location>
        <begin position="142"/>
        <end position="163"/>
    </location>
</feature>
<sequence length="348" mass="39873">MTHQLARKKRVLVVIQIVVMMLQIMEDSRTQNGNGLSHYEAFKCSQCHRKIFLVTKKRLIVLRSPLFYDIQTRHIIFVCCMLYNLIRRKMTYNDMQIDFDDEQLDESKYIDNVEPTNDGFGWDSEVMKLIYHKFVFEDYVKILVFVLFKIILELLSIFEFLNYRPTASGLFNKSFPHYYTLGEIYGRDRAIGANAGNADDDEEEDNLNVNLGNDSTNEVSMKDFGDDISSANKSAPSQAENTLSSSTNKSKKRKNKDRDTGGMYSSVKGMTESVAGMIPKLDGLINVLSTQDKEVVDFLAKVFDEMLKIDGLDEVQNMKATNMLATKPELLRVFFNMPSSMKKGYGDM</sequence>
<keyword evidence="2" id="KW-0812">Transmembrane</keyword>
<feature type="region of interest" description="Disordered" evidence="1">
    <location>
        <begin position="230"/>
        <end position="266"/>
    </location>
</feature>
<name>V4SYW9_CITCL</name>
<feature type="region of interest" description="Disordered" evidence="1">
    <location>
        <begin position="195"/>
        <end position="217"/>
    </location>
</feature>
<accession>V4SYW9</accession>
<gene>
    <name evidence="4" type="ORF">CICLE_v10013729mg</name>
</gene>
<protein>
    <submittedName>
        <fullName evidence="4">Uncharacterized protein</fullName>
    </submittedName>
</protein>
<dbReference type="KEGG" id="cic:CICLE_v10013729mg"/>
<reference evidence="4 5" key="1">
    <citation type="submission" date="2013-10" db="EMBL/GenBank/DDBJ databases">
        <authorList>
            <consortium name="International Citrus Genome Consortium"/>
            <person name="Jenkins J."/>
            <person name="Schmutz J."/>
            <person name="Prochnik S."/>
            <person name="Rokhsar D."/>
            <person name="Gmitter F."/>
            <person name="Ollitrault P."/>
            <person name="Machado M."/>
            <person name="Talon M."/>
            <person name="Wincker P."/>
            <person name="Jaillon O."/>
            <person name="Morgante M."/>
        </authorList>
    </citation>
    <scope>NUCLEOTIDE SEQUENCE</scope>
    <source>
        <strain evidence="5">cv. Clemenules</strain>
    </source>
</reference>
<keyword evidence="2" id="KW-0472">Membrane</keyword>
<evidence type="ECO:0000256" key="1">
    <source>
        <dbReference type="SAM" id="MobiDB-lite"/>
    </source>
</evidence>
<feature type="chain" id="PRO_5004727846" evidence="3">
    <location>
        <begin position="31"/>
        <end position="348"/>
    </location>
</feature>
<dbReference type="PANTHER" id="PTHR46250:SF15">
    <property type="entry name" value="OS01G0523800 PROTEIN"/>
    <property type="match status" value="1"/>
</dbReference>
<evidence type="ECO:0000256" key="3">
    <source>
        <dbReference type="SAM" id="SignalP"/>
    </source>
</evidence>
<dbReference type="Proteomes" id="UP000030687">
    <property type="component" value="Unassembled WGS sequence"/>
</dbReference>
<dbReference type="PANTHER" id="PTHR46250">
    <property type="entry name" value="MYB/SANT-LIKE DNA-BINDING DOMAIN PROTEIN-RELATED"/>
    <property type="match status" value="1"/>
</dbReference>
<organism evidence="4 5">
    <name type="scientific">Citrus clementina</name>
    <name type="common">Clementine</name>
    <name type="synonym">Citrus deliciosa x Citrus sinensis</name>
    <dbReference type="NCBI Taxonomy" id="85681"/>
    <lineage>
        <taxon>Eukaryota</taxon>
        <taxon>Viridiplantae</taxon>
        <taxon>Streptophyta</taxon>
        <taxon>Embryophyta</taxon>
        <taxon>Tracheophyta</taxon>
        <taxon>Spermatophyta</taxon>
        <taxon>Magnoliopsida</taxon>
        <taxon>eudicotyledons</taxon>
        <taxon>Gunneridae</taxon>
        <taxon>Pentapetalae</taxon>
        <taxon>rosids</taxon>
        <taxon>malvids</taxon>
        <taxon>Sapindales</taxon>
        <taxon>Rutaceae</taxon>
        <taxon>Aurantioideae</taxon>
        <taxon>Citrus</taxon>
    </lineage>
</organism>
<dbReference type="AlphaFoldDB" id="V4SYW9"/>
<proteinExistence type="predicted"/>
<feature type="compositionally biased region" description="Polar residues" evidence="1">
    <location>
        <begin position="230"/>
        <end position="243"/>
    </location>
</feature>
<evidence type="ECO:0000256" key="2">
    <source>
        <dbReference type="SAM" id="Phobius"/>
    </source>
</evidence>
<keyword evidence="2" id="KW-1133">Transmembrane helix</keyword>
<feature type="signal peptide" evidence="3">
    <location>
        <begin position="1"/>
        <end position="30"/>
    </location>
</feature>
<evidence type="ECO:0000313" key="5">
    <source>
        <dbReference type="Proteomes" id="UP000030687"/>
    </source>
</evidence>
<dbReference type="EMBL" id="KI536861">
    <property type="protein sequence ID" value="ESR42411.1"/>
    <property type="molecule type" value="Genomic_DNA"/>
</dbReference>
<dbReference type="OMA" id="HAPPIGH"/>
<dbReference type="STRING" id="85681.V4SYW9"/>
<keyword evidence="3" id="KW-0732">Signal</keyword>
<keyword evidence="5" id="KW-1185">Reference proteome</keyword>